<evidence type="ECO:0000256" key="1">
    <source>
        <dbReference type="SAM" id="Phobius"/>
    </source>
</evidence>
<feature type="transmembrane region" description="Helical" evidence="1">
    <location>
        <begin position="35"/>
        <end position="54"/>
    </location>
</feature>
<feature type="domain" description="Ancillary SecYEG translocon subunit/Cell division coordinator CpoB TPR" evidence="2">
    <location>
        <begin position="35"/>
        <end position="194"/>
    </location>
</feature>
<sequence length="222" mass="25478">MLKPQRKITRKEIKRDPFLETIDKIEYNFEQNRKTYLYIALGLIAVIISGNFLLNKQSQKDIDSNSALGIALVAFDNEDYENAKFQFETILSDFSGTNSSNIANYYLGKISFENNDLTKAESYLNEYLNNSEPDILIPGTIKILSNIALKNNEFDKAIKLLDRGLRLGLDNNISNEFKLLKVSILIEQDKIEIAQNILNEILLEKKLPIHLKQRSEELIGMM</sequence>
<keyword evidence="1" id="KW-1133">Transmembrane helix</keyword>
<dbReference type="Pfam" id="PF09976">
    <property type="entry name" value="TPR_21"/>
    <property type="match status" value="1"/>
</dbReference>
<dbReference type="AlphaFoldDB" id="A0A381YDU9"/>
<accession>A0A381YDU9</accession>
<proteinExistence type="predicted"/>
<keyword evidence="1" id="KW-0812">Transmembrane</keyword>
<gene>
    <name evidence="3" type="ORF">METZ01_LOCUS128093</name>
</gene>
<dbReference type="InterPro" id="IPR018704">
    <property type="entry name" value="SecYEG/CpoB_TPR"/>
</dbReference>
<dbReference type="EMBL" id="UINC01018009">
    <property type="protein sequence ID" value="SVA75239.1"/>
    <property type="molecule type" value="Genomic_DNA"/>
</dbReference>
<dbReference type="SUPFAM" id="SSF48452">
    <property type="entry name" value="TPR-like"/>
    <property type="match status" value="1"/>
</dbReference>
<protein>
    <recommendedName>
        <fullName evidence="2">Ancillary SecYEG translocon subunit/Cell division coordinator CpoB TPR domain-containing protein</fullName>
    </recommendedName>
</protein>
<evidence type="ECO:0000259" key="2">
    <source>
        <dbReference type="Pfam" id="PF09976"/>
    </source>
</evidence>
<keyword evidence="1" id="KW-0472">Membrane</keyword>
<dbReference type="Gene3D" id="1.25.40.10">
    <property type="entry name" value="Tetratricopeptide repeat domain"/>
    <property type="match status" value="1"/>
</dbReference>
<dbReference type="InterPro" id="IPR011990">
    <property type="entry name" value="TPR-like_helical_dom_sf"/>
</dbReference>
<name>A0A381YDU9_9ZZZZ</name>
<organism evidence="3">
    <name type="scientific">marine metagenome</name>
    <dbReference type="NCBI Taxonomy" id="408172"/>
    <lineage>
        <taxon>unclassified sequences</taxon>
        <taxon>metagenomes</taxon>
        <taxon>ecological metagenomes</taxon>
    </lineage>
</organism>
<evidence type="ECO:0000313" key="3">
    <source>
        <dbReference type="EMBL" id="SVA75239.1"/>
    </source>
</evidence>
<reference evidence="3" key="1">
    <citation type="submission" date="2018-05" db="EMBL/GenBank/DDBJ databases">
        <authorList>
            <person name="Lanie J.A."/>
            <person name="Ng W.-L."/>
            <person name="Kazmierczak K.M."/>
            <person name="Andrzejewski T.M."/>
            <person name="Davidsen T.M."/>
            <person name="Wayne K.J."/>
            <person name="Tettelin H."/>
            <person name="Glass J.I."/>
            <person name="Rusch D."/>
            <person name="Podicherti R."/>
            <person name="Tsui H.-C.T."/>
            <person name="Winkler M.E."/>
        </authorList>
    </citation>
    <scope>NUCLEOTIDE SEQUENCE</scope>
</reference>